<dbReference type="EMBL" id="APBN01000001">
    <property type="protein sequence ID" value="EMT54882.1"/>
    <property type="molecule type" value="Genomic_DNA"/>
</dbReference>
<keyword evidence="5 6" id="KW-0472">Membrane</keyword>
<protein>
    <submittedName>
        <fullName evidence="7">Uncharacterized protein</fullName>
    </submittedName>
</protein>
<feature type="transmembrane region" description="Helical" evidence="6">
    <location>
        <begin position="6"/>
        <end position="30"/>
    </location>
</feature>
<feature type="transmembrane region" description="Helical" evidence="6">
    <location>
        <begin position="196"/>
        <end position="214"/>
    </location>
</feature>
<feature type="transmembrane region" description="Helical" evidence="6">
    <location>
        <begin position="42"/>
        <end position="63"/>
    </location>
</feature>
<sequence length="218" mass="23782">MEGQFWIGLLQIFLIDLVLSSDNAVVIGMACRGLPPTERKKAIYIGTMGAIVLRVLLTGMTTWMLDIPLVKVVGGVLLLWIAWKLMFGDQEEPTEVSYSRNVSQAVKTIILADFVMSLDNVLAVGGAADGDLLLILMGLGMSIPLLMWGSSLVARLINRFPSLSLLGGGVLAYTATEMCLEDPYVWKLLNPLLLNHAWIPFLVAGGIVAFGRYWRTTG</sequence>
<dbReference type="OrthoDB" id="5295733at2"/>
<dbReference type="STRING" id="1300222.I532_04720"/>
<evidence type="ECO:0000256" key="5">
    <source>
        <dbReference type="ARBA" id="ARBA00023136"/>
    </source>
</evidence>
<dbReference type="GeneID" id="89498761"/>
<feature type="transmembrane region" description="Helical" evidence="6">
    <location>
        <begin position="132"/>
        <end position="149"/>
    </location>
</feature>
<dbReference type="Pfam" id="PF03741">
    <property type="entry name" value="TerC"/>
    <property type="match status" value="1"/>
</dbReference>
<dbReference type="InterPro" id="IPR005496">
    <property type="entry name" value="Integral_membrane_TerC"/>
</dbReference>
<dbReference type="AlphaFoldDB" id="M8DN15"/>
<evidence type="ECO:0000256" key="6">
    <source>
        <dbReference type="SAM" id="Phobius"/>
    </source>
</evidence>
<keyword evidence="4 6" id="KW-1133">Transmembrane helix</keyword>
<dbReference type="InterPro" id="IPR022301">
    <property type="entry name" value="Integral_membrane_YjbE"/>
</dbReference>
<evidence type="ECO:0000256" key="3">
    <source>
        <dbReference type="ARBA" id="ARBA00022692"/>
    </source>
</evidence>
<dbReference type="GO" id="GO:0016020">
    <property type="term" value="C:membrane"/>
    <property type="evidence" value="ECO:0007669"/>
    <property type="project" value="UniProtKB-SubCell"/>
</dbReference>
<comment type="similarity">
    <text evidence="2">Belongs to the TerC family.</text>
</comment>
<accession>M8DN15</accession>
<evidence type="ECO:0000256" key="4">
    <source>
        <dbReference type="ARBA" id="ARBA00022989"/>
    </source>
</evidence>
<name>M8DN15_9BACL</name>
<proteinExistence type="inferred from homology"/>
<dbReference type="PANTHER" id="PTHR30238:SF4">
    <property type="entry name" value="SLL1022 PROTEIN"/>
    <property type="match status" value="1"/>
</dbReference>
<evidence type="ECO:0000256" key="2">
    <source>
        <dbReference type="ARBA" id="ARBA00007511"/>
    </source>
</evidence>
<keyword evidence="3 6" id="KW-0812">Transmembrane</keyword>
<gene>
    <name evidence="7" type="ORF">I532_04720</name>
</gene>
<evidence type="ECO:0000313" key="8">
    <source>
        <dbReference type="Proteomes" id="UP000012081"/>
    </source>
</evidence>
<comment type="caution">
    <text evidence="7">The sequence shown here is derived from an EMBL/GenBank/DDBJ whole genome shotgun (WGS) entry which is preliminary data.</text>
</comment>
<dbReference type="RefSeq" id="WP_003386726.1">
    <property type="nucleotide sequence ID" value="NZ_APBN01000001.1"/>
</dbReference>
<keyword evidence="8" id="KW-1185">Reference proteome</keyword>
<reference evidence="7 8" key="1">
    <citation type="submission" date="2013-03" db="EMBL/GenBank/DDBJ databases">
        <title>Assembly of a new bacterial strain Brevibacillus borstelensis AK1.</title>
        <authorList>
            <person name="Rajan I."/>
            <person name="PoliReddy D."/>
            <person name="Sugumar T."/>
            <person name="Rathinam K."/>
            <person name="Alqarawi S."/>
            <person name="Khalil A.B."/>
            <person name="Sivakumar N."/>
        </authorList>
    </citation>
    <scope>NUCLEOTIDE SEQUENCE [LARGE SCALE GENOMIC DNA]</scope>
    <source>
        <strain evidence="7 8">AK1</strain>
    </source>
</reference>
<dbReference type="PATRIC" id="fig|1300222.3.peg.979"/>
<dbReference type="PANTHER" id="PTHR30238">
    <property type="entry name" value="MEMBRANE BOUND PREDICTED REDOX MODULATOR"/>
    <property type="match status" value="1"/>
</dbReference>
<evidence type="ECO:0000256" key="1">
    <source>
        <dbReference type="ARBA" id="ARBA00004141"/>
    </source>
</evidence>
<dbReference type="Proteomes" id="UP000012081">
    <property type="component" value="Unassembled WGS sequence"/>
</dbReference>
<comment type="subcellular location">
    <subcellularLocation>
        <location evidence="1">Membrane</location>
        <topology evidence="1">Multi-pass membrane protein</topology>
    </subcellularLocation>
</comment>
<dbReference type="NCBIfam" id="TIGR03717">
    <property type="entry name" value="R_switched_YjbE"/>
    <property type="match status" value="1"/>
</dbReference>
<organism evidence="7 8">
    <name type="scientific">Brevibacillus borstelensis AK1</name>
    <dbReference type="NCBI Taxonomy" id="1300222"/>
    <lineage>
        <taxon>Bacteria</taxon>
        <taxon>Bacillati</taxon>
        <taxon>Bacillota</taxon>
        <taxon>Bacilli</taxon>
        <taxon>Bacillales</taxon>
        <taxon>Paenibacillaceae</taxon>
        <taxon>Brevibacillus</taxon>
    </lineage>
</organism>
<evidence type="ECO:0000313" key="7">
    <source>
        <dbReference type="EMBL" id="EMT54882.1"/>
    </source>
</evidence>
<feature type="transmembrane region" description="Helical" evidence="6">
    <location>
        <begin position="156"/>
        <end position="176"/>
    </location>
</feature>